<proteinExistence type="predicted"/>
<evidence type="ECO:0000313" key="1">
    <source>
        <dbReference type="EMBL" id="RDX42288.1"/>
    </source>
</evidence>
<organism evidence="1 2">
    <name type="scientific">Lentinus brumalis</name>
    <dbReference type="NCBI Taxonomy" id="2498619"/>
    <lineage>
        <taxon>Eukaryota</taxon>
        <taxon>Fungi</taxon>
        <taxon>Dikarya</taxon>
        <taxon>Basidiomycota</taxon>
        <taxon>Agaricomycotina</taxon>
        <taxon>Agaricomycetes</taxon>
        <taxon>Polyporales</taxon>
        <taxon>Polyporaceae</taxon>
        <taxon>Lentinus</taxon>
    </lineage>
</organism>
<reference evidence="1 2" key="1">
    <citation type="journal article" date="2018" name="Biotechnol. Biofuels">
        <title>Integrative visual omics of the white-rot fungus Polyporus brumalis exposes the biotechnological potential of its oxidative enzymes for delignifying raw plant biomass.</title>
        <authorList>
            <person name="Miyauchi S."/>
            <person name="Rancon A."/>
            <person name="Drula E."/>
            <person name="Hage H."/>
            <person name="Chaduli D."/>
            <person name="Favel A."/>
            <person name="Grisel S."/>
            <person name="Henrissat B."/>
            <person name="Herpoel-Gimbert I."/>
            <person name="Ruiz-Duenas F.J."/>
            <person name="Chevret D."/>
            <person name="Hainaut M."/>
            <person name="Lin J."/>
            <person name="Wang M."/>
            <person name="Pangilinan J."/>
            <person name="Lipzen A."/>
            <person name="Lesage-Meessen L."/>
            <person name="Navarro D."/>
            <person name="Riley R."/>
            <person name="Grigoriev I.V."/>
            <person name="Zhou S."/>
            <person name="Raouche S."/>
            <person name="Rosso M.N."/>
        </authorList>
    </citation>
    <scope>NUCLEOTIDE SEQUENCE [LARGE SCALE GENOMIC DNA]</scope>
    <source>
        <strain evidence="1 2">BRFM 1820</strain>
    </source>
</reference>
<sequence>MSIPEFSLRLQEGITGGFAPPTPSQIVTITGIPTQNLLNITAAHRPKGTPSLQDAVPKSISAQNDHTAALVTELRSILQDLPTEQPPGSEDIYGLDTSIAFGSDDFMWQNGGPQGCGGGTSFVHPTDEQKAKFKRAVEIVKELQAKDA</sequence>
<dbReference type="OrthoDB" id="5366606at2759"/>
<dbReference type="Proteomes" id="UP000256964">
    <property type="component" value="Unassembled WGS sequence"/>
</dbReference>
<dbReference type="EMBL" id="KZ857488">
    <property type="protein sequence ID" value="RDX42288.1"/>
    <property type="molecule type" value="Genomic_DNA"/>
</dbReference>
<name>A0A371CPR6_9APHY</name>
<dbReference type="AlphaFoldDB" id="A0A371CPR6"/>
<keyword evidence="2" id="KW-1185">Reference proteome</keyword>
<gene>
    <name evidence="1" type="ORF">OH76DRAFT_1458843</name>
</gene>
<evidence type="ECO:0000313" key="2">
    <source>
        <dbReference type="Proteomes" id="UP000256964"/>
    </source>
</evidence>
<accession>A0A371CPR6</accession>
<protein>
    <submittedName>
        <fullName evidence="1">Uncharacterized protein</fullName>
    </submittedName>
</protein>